<evidence type="ECO:0000313" key="1">
    <source>
        <dbReference type="EMBL" id="KGM97383.1"/>
    </source>
</evidence>
<gene>
    <name evidence="1" type="ORF">Z968_03715</name>
</gene>
<dbReference type="OrthoDB" id="1904661at2"/>
<protein>
    <submittedName>
        <fullName evidence="1">Uncharacterized protein</fullName>
    </submittedName>
</protein>
<organism evidence="1 2">
    <name type="scientific">Clostridium novyi A str. 4552</name>
    <dbReference type="NCBI Taxonomy" id="1444289"/>
    <lineage>
        <taxon>Bacteria</taxon>
        <taxon>Bacillati</taxon>
        <taxon>Bacillota</taxon>
        <taxon>Clostridia</taxon>
        <taxon>Eubacteriales</taxon>
        <taxon>Clostridiaceae</taxon>
        <taxon>Clostridium</taxon>
    </lineage>
</organism>
<proteinExistence type="predicted"/>
<sequence length="136" mass="15806">MGFKEKLNEHYTNSYLAKYGDRLTQAQGKVISIKTEKKSFLFFHKLIVTILIKPDRSKNITKCIYKKNRWFKKPTFMPISQGHSLLIQGLKGKKGKTDREVLQILNIINMTNKAQLVPVEGDAVKKLHQSQKVKYR</sequence>
<dbReference type="RefSeq" id="WP_039253469.1">
    <property type="nucleotide sequence ID" value="NZ_JENJ01000011.1"/>
</dbReference>
<comment type="caution">
    <text evidence="1">The sequence shown here is derived from an EMBL/GenBank/DDBJ whole genome shotgun (WGS) entry which is preliminary data.</text>
</comment>
<dbReference type="EMBL" id="JENJ01000011">
    <property type="protein sequence ID" value="KGM97383.1"/>
    <property type="molecule type" value="Genomic_DNA"/>
</dbReference>
<accession>A0A0A0IA00</accession>
<name>A0A0A0IA00_CLONO</name>
<evidence type="ECO:0000313" key="2">
    <source>
        <dbReference type="Proteomes" id="UP000030012"/>
    </source>
</evidence>
<dbReference type="Proteomes" id="UP000030012">
    <property type="component" value="Unassembled WGS sequence"/>
</dbReference>
<dbReference type="AlphaFoldDB" id="A0A0A0IA00"/>
<reference evidence="1 2" key="1">
    <citation type="submission" date="2014-01" db="EMBL/GenBank/DDBJ databases">
        <title>Plasmidome dynamics in the species complex Clostridium novyi sensu lato converts strains of independent lineages into distinctly different pathogens.</title>
        <authorList>
            <person name="Skarin H."/>
            <person name="Segerman B."/>
        </authorList>
    </citation>
    <scope>NUCLEOTIDE SEQUENCE [LARGE SCALE GENOMIC DNA]</scope>
    <source>
        <strain evidence="1 2">4552</strain>
    </source>
</reference>